<name>A0A7R9DN21_TIMPO</name>
<proteinExistence type="predicted"/>
<dbReference type="AlphaFoldDB" id="A0A7R9DN21"/>
<reference evidence="1" key="1">
    <citation type="submission" date="2020-11" db="EMBL/GenBank/DDBJ databases">
        <authorList>
            <person name="Tran Van P."/>
        </authorList>
    </citation>
    <scope>NUCLEOTIDE SEQUENCE</scope>
</reference>
<sequence length="154" mass="17141">MWDIDGLIEKPHDCVVINLKDNSSSPEDGIGNVESEEVIPHLRGGRVENHLGKTTPVHLTEIRTSISPSSAVELNTTSALANYATEAGARSVSRDLETQVAILTSNPKLQQDFANERDQLFSRGTLFTQNIISKPERIVPFWVHGVARLFRNYF</sequence>
<organism evidence="1">
    <name type="scientific">Timema poppense</name>
    <name type="common">Walking stick</name>
    <dbReference type="NCBI Taxonomy" id="170557"/>
    <lineage>
        <taxon>Eukaryota</taxon>
        <taxon>Metazoa</taxon>
        <taxon>Ecdysozoa</taxon>
        <taxon>Arthropoda</taxon>
        <taxon>Hexapoda</taxon>
        <taxon>Insecta</taxon>
        <taxon>Pterygota</taxon>
        <taxon>Neoptera</taxon>
        <taxon>Polyneoptera</taxon>
        <taxon>Phasmatodea</taxon>
        <taxon>Timematodea</taxon>
        <taxon>Timematoidea</taxon>
        <taxon>Timematidae</taxon>
        <taxon>Timema</taxon>
    </lineage>
</organism>
<protein>
    <submittedName>
        <fullName evidence="1">Uncharacterized protein</fullName>
    </submittedName>
</protein>
<dbReference type="EMBL" id="OD011456">
    <property type="protein sequence ID" value="CAD7416590.1"/>
    <property type="molecule type" value="Genomic_DNA"/>
</dbReference>
<accession>A0A7R9DN21</accession>
<evidence type="ECO:0000313" key="1">
    <source>
        <dbReference type="EMBL" id="CAD7416590.1"/>
    </source>
</evidence>
<gene>
    <name evidence="1" type="ORF">TPSB3V08_LOCUS11157</name>
</gene>
<dbReference type="Gene3D" id="3.30.870.10">
    <property type="entry name" value="Endonuclease Chain A"/>
    <property type="match status" value="1"/>
</dbReference>